<sequence>MNAVLATRISQAKKKLENAKSNAWISCLKELTETNVQSVSLSGENHHGLDFTNGSSVEENINMVIDEPIYDFDQEVSMNNDSTFIEAVEDVENASSKLVYDFSTPAPVPGYDDAKNLEFMKIVKEFGISQKAHISLAKHFNNILSTSNEILYRACSP</sequence>
<dbReference type="EMBL" id="KV440972">
    <property type="protein sequence ID" value="OAD80083.1"/>
    <property type="molecule type" value="Genomic_DNA"/>
</dbReference>
<dbReference type="InParanoid" id="A0A162V586"/>
<gene>
    <name evidence="1" type="ORF">PHYBLDRAFT_163132</name>
</gene>
<evidence type="ECO:0000313" key="1">
    <source>
        <dbReference type="EMBL" id="OAD80083.1"/>
    </source>
</evidence>
<dbReference type="RefSeq" id="XP_018298123.1">
    <property type="nucleotide sequence ID" value="XM_018434736.1"/>
</dbReference>
<dbReference type="Proteomes" id="UP000077315">
    <property type="component" value="Unassembled WGS sequence"/>
</dbReference>
<dbReference type="GeneID" id="28995642"/>
<organism evidence="1 2">
    <name type="scientific">Phycomyces blakesleeanus (strain ATCC 8743b / DSM 1359 / FGSC 10004 / NBRC 33097 / NRRL 1555)</name>
    <dbReference type="NCBI Taxonomy" id="763407"/>
    <lineage>
        <taxon>Eukaryota</taxon>
        <taxon>Fungi</taxon>
        <taxon>Fungi incertae sedis</taxon>
        <taxon>Mucoromycota</taxon>
        <taxon>Mucoromycotina</taxon>
        <taxon>Mucoromycetes</taxon>
        <taxon>Mucorales</taxon>
        <taxon>Phycomycetaceae</taxon>
        <taxon>Phycomyces</taxon>
    </lineage>
</organism>
<reference evidence="2" key="1">
    <citation type="submission" date="2015-06" db="EMBL/GenBank/DDBJ databases">
        <title>Expansion of signal transduction pathways in fungi by whole-genome duplication.</title>
        <authorList>
            <consortium name="DOE Joint Genome Institute"/>
            <person name="Corrochano L.M."/>
            <person name="Kuo A."/>
            <person name="Marcet-Houben M."/>
            <person name="Polaino S."/>
            <person name="Salamov A."/>
            <person name="Villalobos J.M."/>
            <person name="Alvarez M.I."/>
            <person name="Avalos J."/>
            <person name="Benito E.P."/>
            <person name="Benoit I."/>
            <person name="Burger G."/>
            <person name="Camino L.P."/>
            <person name="Canovas D."/>
            <person name="Cerda-Olmedo E."/>
            <person name="Cheng J.-F."/>
            <person name="Dominguez A."/>
            <person name="Elias M."/>
            <person name="Eslava A.P."/>
            <person name="Glaser F."/>
            <person name="Grimwood J."/>
            <person name="Gutierrez G."/>
            <person name="Heitman J."/>
            <person name="Henrissat B."/>
            <person name="Iturriaga E.A."/>
            <person name="Lang B.F."/>
            <person name="Lavin J.L."/>
            <person name="Lee S."/>
            <person name="Li W."/>
            <person name="Lindquist E."/>
            <person name="Lopez-Garcia S."/>
            <person name="Luque E.M."/>
            <person name="Marcos A.T."/>
            <person name="Martin J."/>
            <person name="McCluskey K."/>
            <person name="Medina H.R."/>
            <person name="Miralles-Duran A."/>
            <person name="Miyazaki A."/>
            <person name="Munoz-Torres E."/>
            <person name="Oguiza J.A."/>
            <person name="Ohm R."/>
            <person name="Olmedo M."/>
            <person name="Orejas M."/>
            <person name="Ortiz-Castellanos L."/>
            <person name="Pisabarro A.G."/>
            <person name="Rodriguez-Romero J."/>
            <person name="Ruiz-Herrera J."/>
            <person name="Ruiz-Vazquez R."/>
            <person name="Sanz C."/>
            <person name="Schackwitz W."/>
            <person name="Schmutz J."/>
            <person name="Shahriari M."/>
            <person name="Shelest E."/>
            <person name="Silva-Franco F."/>
            <person name="Soanes D."/>
            <person name="Syed K."/>
            <person name="Tagua V.G."/>
            <person name="Talbot N.J."/>
            <person name="Thon M."/>
            <person name="De vries R.P."/>
            <person name="Wiebenga A."/>
            <person name="Yadav J.S."/>
            <person name="Braun E.L."/>
            <person name="Baker S."/>
            <person name="Garre V."/>
            <person name="Horwitz B."/>
            <person name="Torres-Martinez S."/>
            <person name="Idnurm A."/>
            <person name="Herrera-Estrella A."/>
            <person name="Gabaldon T."/>
            <person name="Grigoriev I.V."/>
        </authorList>
    </citation>
    <scope>NUCLEOTIDE SEQUENCE [LARGE SCALE GENOMIC DNA]</scope>
    <source>
        <strain evidence="2">NRRL 1555(-)</strain>
    </source>
</reference>
<dbReference type="AlphaFoldDB" id="A0A162V586"/>
<name>A0A162V586_PHYB8</name>
<proteinExistence type="predicted"/>
<keyword evidence="2" id="KW-1185">Reference proteome</keyword>
<evidence type="ECO:0000313" key="2">
    <source>
        <dbReference type="Proteomes" id="UP000077315"/>
    </source>
</evidence>
<accession>A0A162V586</accession>
<dbReference type="VEuPathDB" id="FungiDB:PHYBLDRAFT_163132"/>
<protein>
    <submittedName>
        <fullName evidence="1">Uncharacterized protein</fullName>
    </submittedName>
</protein>